<dbReference type="InterPro" id="IPR013083">
    <property type="entry name" value="Znf_RING/FYVE/PHD"/>
</dbReference>
<dbReference type="SMART" id="SM00184">
    <property type="entry name" value="RING"/>
    <property type="match status" value="1"/>
</dbReference>
<accession>A0A812SF00</accession>
<dbReference type="SUPFAM" id="SSF57850">
    <property type="entry name" value="RING/U-box"/>
    <property type="match status" value="1"/>
</dbReference>
<dbReference type="InterPro" id="IPR029044">
    <property type="entry name" value="Nucleotide-diphossugar_trans"/>
</dbReference>
<dbReference type="Gene3D" id="3.90.550.10">
    <property type="entry name" value="Spore Coat Polysaccharide Biosynthesis Protein SpsA, Chain A"/>
    <property type="match status" value="1"/>
</dbReference>
<evidence type="ECO:0000259" key="3">
    <source>
        <dbReference type="PROSITE" id="PS50089"/>
    </source>
</evidence>
<dbReference type="GO" id="GO:0016757">
    <property type="term" value="F:glycosyltransferase activity"/>
    <property type="evidence" value="ECO:0007669"/>
    <property type="project" value="InterPro"/>
</dbReference>
<feature type="compositionally biased region" description="Polar residues" evidence="2">
    <location>
        <begin position="25"/>
        <end position="57"/>
    </location>
</feature>
<dbReference type="SUPFAM" id="SSF53448">
    <property type="entry name" value="Nucleotide-diphospho-sugar transferases"/>
    <property type="match status" value="1"/>
</dbReference>
<dbReference type="AlphaFoldDB" id="A0A812SF00"/>
<comment type="caution">
    <text evidence="4">The sequence shown here is derived from an EMBL/GenBank/DDBJ whole genome shotgun (WGS) entry which is preliminary data.</text>
</comment>
<evidence type="ECO:0000313" key="4">
    <source>
        <dbReference type="EMBL" id="CAE7475264.1"/>
    </source>
</evidence>
<dbReference type="PANTHER" id="PTHR11183">
    <property type="entry name" value="GLYCOGENIN SUBFAMILY MEMBER"/>
    <property type="match status" value="1"/>
</dbReference>
<dbReference type="InterPro" id="IPR050587">
    <property type="entry name" value="GNT1/Glycosyltrans_8"/>
</dbReference>
<dbReference type="InterPro" id="IPR001841">
    <property type="entry name" value="Znf_RING"/>
</dbReference>
<dbReference type="PROSITE" id="PS50089">
    <property type="entry name" value="ZF_RING_2"/>
    <property type="match status" value="1"/>
</dbReference>
<keyword evidence="1" id="KW-0863">Zinc-finger</keyword>
<organism evidence="4 5">
    <name type="scientific">Symbiodinium natans</name>
    <dbReference type="NCBI Taxonomy" id="878477"/>
    <lineage>
        <taxon>Eukaryota</taxon>
        <taxon>Sar</taxon>
        <taxon>Alveolata</taxon>
        <taxon>Dinophyceae</taxon>
        <taxon>Suessiales</taxon>
        <taxon>Symbiodiniaceae</taxon>
        <taxon>Symbiodinium</taxon>
    </lineage>
</organism>
<keyword evidence="1" id="KW-0862">Zinc</keyword>
<dbReference type="GO" id="GO:0008270">
    <property type="term" value="F:zinc ion binding"/>
    <property type="evidence" value="ECO:0007669"/>
    <property type="project" value="UniProtKB-KW"/>
</dbReference>
<keyword evidence="5" id="KW-1185">Reference proteome</keyword>
<evidence type="ECO:0000256" key="2">
    <source>
        <dbReference type="SAM" id="MobiDB-lite"/>
    </source>
</evidence>
<gene>
    <name evidence="4" type="ORF">SNAT2548_LOCUS26702</name>
</gene>
<dbReference type="Gene3D" id="3.30.40.10">
    <property type="entry name" value="Zinc/RING finger domain, C3HC4 (zinc finger)"/>
    <property type="match status" value="1"/>
</dbReference>
<evidence type="ECO:0000256" key="1">
    <source>
        <dbReference type="PROSITE-ProRule" id="PRU00175"/>
    </source>
</evidence>
<dbReference type="Pfam" id="PF01501">
    <property type="entry name" value="Glyco_transf_8"/>
    <property type="match status" value="1"/>
</dbReference>
<dbReference type="EMBL" id="CAJNDS010002438">
    <property type="protein sequence ID" value="CAE7475264.1"/>
    <property type="molecule type" value="Genomic_DNA"/>
</dbReference>
<dbReference type="InterPro" id="IPR002495">
    <property type="entry name" value="Glyco_trans_8"/>
</dbReference>
<dbReference type="Proteomes" id="UP000604046">
    <property type="component" value="Unassembled WGS sequence"/>
</dbReference>
<reference evidence="4" key="1">
    <citation type="submission" date="2021-02" db="EMBL/GenBank/DDBJ databases">
        <authorList>
            <person name="Dougan E. K."/>
            <person name="Rhodes N."/>
            <person name="Thang M."/>
            <person name="Chan C."/>
        </authorList>
    </citation>
    <scope>NUCLEOTIDE SEQUENCE</scope>
</reference>
<proteinExistence type="predicted"/>
<feature type="region of interest" description="Disordered" evidence="2">
    <location>
        <begin position="1"/>
        <end position="57"/>
    </location>
</feature>
<evidence type="ECO:0000313" key="5">
    <source>
        <dbReference type="Proteomes" id="UP000604046"/>
    </source>
</evidence>
<sequence length="1049" mass="117113">MAGAMPSVPVPLPDALKKEADDGQSDGSESFRSCASNGSRASSVVEGTSSEPDSTQALRAQSPVIAEGELQEVLSELQEKWGECCGLYVHGSTIFANQPPHDLDLIAVIDHAKREVPQDSPDSQFTLGRCEVSVYERSCFFEKLLAMDLTMLTCLSTPKRFVLKELQDERLQSFKVDLRLLEESVTSYAEFTWLKAQRVLNDWKDPYKASKNAYFVFRVLEFGCQLADHGRIVDLKAANHKWDVIKDLFQTLNIQPQDEDVIESVLGRHFKASLARFEAKVTAAQTARSGQVSENSQILEPSAPPSWDTCVVCLEPTNGCGKKELDQLLAAPCERSCGAEVVDTWVQLVNCRHCFHTSCIADAVRASLQADRALRHAACPVCRASVVFDFEVPGRPHQFVHMKRRMSFAGYPATIRNPAANRNEDRHNEDQSHNAALLPWKAKCCFQATTTPAAEAKQRAEAIAEARELRVGCETILPARGAGSPPDPIHQLRRRCCTQICHAKRLMGGPKPDLKLHKDTIGLGLSQSAQVMVGHHQFAATGLSEPSQIFYDAADGGLLLCESPRRFRALQTRSAGKGGGPLVEGRGGRRGLAWPLPLLQATAGAFAFIPQRPSLPAARGRFAYVINLWGRSSEYVLGALVLGHSIRRSGSKHARVCLYADDVPPSCIALLSRIWDCRPVQHIAVAADKLGNFIPGHRFAKVFTKLRALELVEFEKILVLDIDIFVRGNVDELFQHQAPAAMRRGIHEWKALKTGDVLDGRDFFMGRDFSGWSWGQGTGINAGVMLLQPDLDVFHEMLSELADPNHPEHCVGNGPEQDYLSRFWADAPWRHIGVEYNFQIHQMFLALHPDRVSGAHRIRLLQDQDQIKIVHFSGDDKAKPWRRILDEGLPGFWPDRAKDGAFLDMFFQEFQGYWLWVKRDLEWLESSKHDPNRGWEYAELHITDDKQLYRKPASGDAPPVCVTLPPEVEKSVEVFVRTVLDEWFQALQELEADLNLDLQKELPRCVQAAELPAEVAGGPSAAEPPITFAHDCLFTWKRDAGWWMEDGRS</sequence>
<name>A0A812SF00_9DINO</name>
<dbReference type="OrthoDB" id="2014201at2759"/>
<keyword evidence="1" id="KW-0479">Metal-binding</keyword>
<feature type="domain" description="RING-type" evidence="3">
    <location>
        <begin position="310"/>
        <end position="383"/>
    </location>
</feature>
<protein>
    <recommendedName>
        <fullName evidence="3">RING-type domain-containing protein</fullName>
    </recommendedName>
</protein>